<feature type="region of interest" description="Disordered" evidence="1">
    <location>
        <begin position="1"/>
        <end position="46"/>
    </location>
</feature>
<dbReference type="EMBL" id="CAJVPV010043243">
    <property type="protein sequence ID" value="CAG8765336.1"/>
    <property type="molecule type" value="Genomic_DNA"/>
</dbReference>
<evidence type="ECO:0000256" key="1">
    <source>
        <dbReference type="SAM" id="MobiDB-lite"/>
    </source>
</evidence>
<accession>A0A9N9J5B2</accession>
<dbReference type="Proteomes" id="UP000789342">
    <property type="component" value="Unassembled WGS sequence"/>
</dbReference>
<feature type="compositionally biased region" description="Low complexity" evidence="1">
    <location>
        <begin position="12"/>
        <end position="26"/>
    </location>
</feature>
<name>A0A9N9J5B2_9GLOM</name>
<proteinExistence type="predicted"/>
<sequence>EKRPSAKVDTPKASSTASKTLSSRSKPATSSGKDKVKKATTTKTLK</sequence>
<gene>
    <name evidence="2" type="ORF">AMORRO_LOCUS16223</name>
</gene>
<keyword evidence="3" id="KW-1185">Reference proteome</keyword>
<dbReference type="AlphaFoldDB" id="A0A9N9J5B2"/>
<comment type="caution">
    <text evidence="2">The sequence shown here is derived from an EMBL/GenBank/DDBJ whole genome shotgun (WGS) entry which is preliminary data.</text>
</comment>
<protein>
    <submittedName>
        <fullName evidence="2">10445_t:CDS:1</fullName>
    </submittedName>
</protein>
<evidence type="ECO:0000313" key="2">
    <source>
        <dbReference type="EMBL" id="CAG8765336.1"/>
    </source>
</evidence>
<organism evidence="2 3">
    <name type="scientific">Acaulospora morrowiae</name>
    <dbReference type="NCBI Taxonomy" id="94023"/>
    <lineage>
        <taxon>Eukaryota</taxon>
        <taxon>Fungi</taxon>
        <taxon>Fungi incertae sedis</taxon>
        <taxon>Mucoromycota</taxon>
        <taxon>Glomeromycotina</taxon>
        <taxon>Glomeromycetes</taxon>
        <taxon>Diversisporales</taxon>
        <taxon>Acaulosporaceae</taxon>
        <taxon>Acaulospora</taxon>
    </lineage>
</organism>
<feature type="compositionally biased region" description="Basic residues" evidence="1">
    <location>
        <begin position="35"/>
        <end position="46"/>
    </location>
</feature>
<feature type="non-terminal residue" evidence="2">
    <location>
        <position position="46"/>
    </location>
</feature>
<reference evidence="2" key="1">
    <citation type="submission" date="2021-06" db="EMBL/GenBank/DDBJ databases">
        <authorList>
            <person name="Kallberg Y."/>
            <person name="Tangrot J."/>
            <person name="Rosling A."/>
        </authorList>
    </citation>
    <scope>NUCLEOTIDE SEQUENCE</scope>
    <source>
        <strain evidence="2">CL551</strain>
    </source>
</reference>
<evidence type="ECO:0000313" key="3">
    <source>
        <dbReference type="Proteomes" id="UP000789342"/>
    </source>
</evidence>
<feature type="compositionally biased region" description="Basic and acidic residues" evidence="1">
    <location>
        <begin position="1"/>
        <end position="10"/>
    </location>
</feature>
<feature type="non-terminal residue" evidence="2">
    <location>
        <position position="1"/>
    </location>
</feature>